<comment type="caution">
    <text evidence="3">The sequence shown here is derived from an EMBL/GenBank/DDBJ whole genome shotgun (WGS) entry which is preliminary data.</text>
</comment>
<evidence type="ECO:0000256" key="1">
    <source>
        <dbReference type="SAM" id="MobiDB-lite"/>
    </source>
</evidence>
<evidence type="ECO:0000313" key="3">
    <source>
        <dbReference type="EMBL" id="KAK3023124.1"/>
    </source>
</evidence>
<feature type="domain" description="Reverse transcriptase/retrotransposon-derived protein RNase H-like" evidence="2">
    <location>
        <begin position="270"/>
        <end position="333"/>
    </location>
</feature>
<gene>
    <name evidence="3" type="ORF">RJ639_042713</name>
</gene>
<dbReference type="AlphaFoldDB" id="A0AA88WAT5"/>
<dbReference type="InterPro" id="IPR043128">
    <property type="entry name" value="Rev_trsase/Diguanyl_cyclase"/>
</dbReference>
<dbReference type="Gene3D" id="3.30.70.270">
    <property type="match status" value="1"/>
</dbReference>
<dbReference type="Pfam" id="PF17919">
    <property type="entry name" value="RT_RNaseH_2"/>
    <property type="match status" value="1"/>
</dbReference>
<dbReference type="PANTHER" id="PTHR33240:SF15">
    <property type="entry name" value="GAG-PRO-LIKE PROTEIN"/>
    <property type="match status" value="1"/>
</dbReference>
<dbReference type="InterPro" id="IPR041577">
    <property type="entry name" value="RT_RNaseH_2"/>
</dbReference>
<feature type="region of interest" description="Disordered" evidence="1">
    <location>
        <begin position="47"/>
        <end position="73"/>
    </location>
</feature>
<evidence type="ECO:0000313" key="4">
    <source>
        <dbReference type="Proteomes" id="UP001188597"/>
    </source>
</evidence>
<dbReference type="SUPFAM" id="SSF56672">
    <property type="entry name" value="DNA/RNA polymerases"/>
    <property type="match status" value="1"/>
</dbReference>
<dbReference type="EMBL" id="JAVXUP010000677">
    <property type="protein sequence ID" value="KAK3023124.1"/>
    <property type="molecule type" value="Genomic_DNA"/>
</dbReference>
<proteinExistence type="predicted"/>
<evidence type="ECO:0000259" key="2">
    <source>
        <dbReference type="Pfam" id="PF17919"/>
    </source>
</evidence>
<keyword evidence="4" id="KW-1185">Reference proteome</keyword>
<dbReference type="Proteomes" id="UP001188597">
    <property type="component" value="Unassembled WGS sequence"/>
</dbReference>
<sequence>MRGPAERRDTQLYCHFHKDHGHTTEECKVLQREIENLIAKGYLKQFIKTNQPQNRGRNPPRRANEAPPKDPPVINTISGGPSAGGDCLKAYARQVNLTQRPPERARAPASLEFNDSDLEGVSLPHDDALVITLRIDAFQVKRILVDTGSALAPVKGIASLTVVVGEVPQQATHTLDFLIVKVKSSYNGILGRTGLNRLQDVASTYHLLMKFPTPRGVGFVKGDQTLARRWYIASCRPEETLSIDDQHDETTARRAKPVEALIDNIKNFEWTTECQASFDSLKEYLASPPLLSKPVLGEELFQYLAVAESAVSAILVREEAARQLPIYYVSKVL</sequence>
<protein>
    <recommendedName>
        <fullName evidence="2">Reverse transcriptase/retrotransposon-derived protein RNase H-like domain-containing protein</fullName>
    </recommendedName>
</protein>
<dbReference type="InterPro" id="IPR043502">
    <property type="entry name" value="DNA/RNA_pol_sf"/>
</dbReference>
<dbReference type="PANTHER" id="PTHR33240">
    <property type="entry name" value="OS08G0508500 PROTEIN"/>
    <property type="match status" value="1"/>
</dbReference>
<accession>A0AA88WAT5</accession>
<name>A0AA88WAT5_9ASTE</name>
<reference evidence="3" key="1">
    <citation type="submission" date="2022-12" db="EMBL/GenBank/DDBJ databases">
        <title>Draft genome assemblies for two species of Escallonia (Escalloniales).</title>
        <authorList>
            <person name="Chanderbali A."/>
            <person name="Dervinis C."/>
            <person name="Anghel I."/>
            <person name="Soltis D."/>
            <person name="Soltis P."/>
            <person name="Zapata F."/>
        </authorList>
    </citation>
    <scope>NUCLEOTIDE SEQUENCE</scope>
    <source>
        <strain evidence="3">UCBG64.0493</strain>
        <tissue evidence="3">Leaf</tissue>
    </source>
</reference>
<organism evidence="3 4">
    <name type="scientific">Escallonia herrerae</name>
    <dbReference type="NCBI Taxonomy" id="1293975"/>
    <lineage>
        <taxon>Eukaryota</taxon>
        <taxon>Viridiplantae</taxon>
        <taxon>Streptophyta</taxon>
        <taxon>Embryophyta</taxon>
        <taxon>Tracheophyta</taxon>
        <taxon>Spermatophyta</taxon>
        <taxon>Magnoliopsida</taxon>
        <taxon>eudicotyledons</taxon>
        <taxon>Gunneridae</taxon>
        <taxon>Pentapetalae</taxon>
        <taxon>asterids</taxon>
        <taxon>campanulids</taxon>
        <taxon>Escalloniales</taxon>
        <taxon>Escalloniaceae</taxon>
        <taxon>Escallonia</taxon>
    </lineage>
</organism>